<sequence length="634" mass="70995">MSTSGNTTNRPFSFTFIPTHQTTTTTVIHTGAPATIPVRRRDDEDASSSSSDHTIPRVSVQPTNIALPAIPFSSGEVVVHTPTVPYGIQQRRHTRDKIEVLSLRRGPNETVEGFIVRYNLESLQINETTEAFKVAGFIHGMRDKHLIRKLHRVNGTPEDINSLMIITRLMFSRRSRLRRARNGRTEKVIKKGRITNHNLSRQREKTSSRPAGGLQTQIENWGDIRHIPPGKCLVWLEKGTRSTRLILCSLKRRAKSGGLKGEKAPKEDEKVDGKIVHEIYTIGSKAGSPRCDLKRRVEVLEAWMCIPLTVQASNGCYTEADQAFEDLKRCLEELPALTAPCRGEVLQLYMSASERAGPYPARDKLHHVGKISACASSFFKKVEEILSEISRRLAKWAIEVGVFDLAYKPRTTVKAQVIADFIAEILEGSCGEMERGESNEVHEAWEIYTDGASSTEGAGVGVMAVSPQGKERARALKSKFKASNNEAEYEALIAGLQLVLQENARVMAHVDSLLVANQINGVYEVKEVQMKQYVRVTENLMAKFESCVVIHVPRSQNRKADALSKLASSFKDPVKEISVEEIPAPTTELRMVNVIQEGEVTWMDPIINYLVRGELPEDRMLAHKLRCKAQHYEM</sequence>
<dbReference type="AlphaFoldDB" id="A0A5N6LH18"/>
<dbReference type="PANTHER" id="PTHR48475:SF2">
    <property type="entry name" value="RIBONUCLEASE H"/>
    <property type="match status" value="1"/>
</dbReference>
<evidence type="ECO:0000259" key="2">
    <source>
        <dbReference type="PROSITE" id="PS50879"/>
    </source>
</evidence>
<feature type="domain" description="RNase H type-1" evidence="2">
    <location>
        <begin position="441"/>
        <end position="569"/>
    </location>
</feature>
<dbReference type="EMBL" id="SZYD01000839">
    <property type="protein sequence ID" value="KAD1345613.1"/>
    <property type="molecule type" value="Genomic_DNA"/>
</dbReference>
<dbReference type="PANTHER" id="PTHR48475">
    <property type="entry name" value="RIBONUCLEASE H"/>
    <property type="match status" value="1"/>
</dbReference>
<dbReference type="InterPro" id="IPR002156">
    <property type="entry name" value="RNaseH_domain"/>
</dbReference>
<gene>
    <name evidence="3" type="ORF">E3N88_42983</name>
</gene>
<keyword evidence="4" id="KW-1185">Reference proteome</keyword>
<dbReference type="InterPro" id="IPR012337">
    <property type="entry name" value="RNaseH-like_sf"/>
</dbReference>
<dbReference type="Pfam" id="PF13456">
    <property type="entry name" value="RVT_3"/>
    <property type="match status" value="1"/>
</dbReference>
<protein>
    <recommendedName>
        <fullName evidence="2">RNase H type-1 domain-containing protein</fullName>
    </recommendedName>
</protein>
<dbReference type="SUPFAM" id="SSF53098">
    <property type="entry name" value="Ribonuclease H-like"/>
    <property type="match status" value="1"/>
</dbReference>
<comment type="caution">
    <text evidence="3">The sequence shown here is derived from an EMBL/GenBank/DDBJ whole genome shotgun (WGS) entry which is preliminary data.</text>
</comment>
<evidence type="ECO:0000256" key="1">
    <source>
        <dbReference type="SAM" id="MobiDB-lite"/>
    </source>
</evidence>
<evidence type="ECO:0000313" key="4">
    <source>
        <dbReference type="Proteomes" id="UP000326396"/>
    </source>
</evidence>
<dbReference type="Gene3D" id="3.30.420.10">
    <property type="entry name" value="Ribonuclease H-like superfamily/Ribonuclease H"/>
    <property type="match status" value="1"/>
</dbReference>
<dbReference type="CDD" id="cd09279">
    <property type="entry name" value="RNase_HI_like"/>
    <property type="match status" value="1"/>
</dbReference>
<dbReference type="PROSITE" id="PS50879">
    <property type="entry name" value="RNASE_H_1"/>
    <property type="match status" value="1"/>
</dbReference>
<proteinExistence type="predicted"/>
<accession>A0A5N6LH18</accession>
<dbReference type="Proteomes" id="UP000326396">
    <property type="component" value="Unassembled WGS sequence"/>
</dbReference>
<feature type="region of interest" description="Disordered" evidence="1">
    <location>
        <begin position="192"/>
        <end position="214"/>
    </location>
</feature>
<reference evidence="3 4" key="1">
    <citation type="submission" date="2019-05" db="EMBL/GenBank/DDBJ databases">
        <title>Mikania micrantha, genome provides insights into the molecular mechanism of rapid growth.</title>
        <authorList>
            <person name="Liu B."/>
        </authorList>
    </citation>
    <scope>NUCLEOTIDE SEQUENCE [LARGE SCALE GENOMIC DNA]</scope>
    <source>
        <strain evidence="3">NLD-2019</strain>
        <tissue evidence="3">Leaf</tissue>
    </source>
</reference>
<dbReference type="OrthoDB" id="1730907at2759"/>
<organism evidence="3 4">
    <name type="scientific">Mikania micrantha</name>
    <name type="common">bitter vine</name>
    <dbReference type="NCBI Taxonomy" id="192012"/>
    <lineage>
        <taxon>Eukaryota</taxon>
        <taxon>Viridiplantae</taxon>
        <taxon>Streptophyta</taxon>
        <taxon>Embryophyta</taxon>
        <taxon>Tracheophyta</taxon>
        <taxon>Spermatophyta</taxon>
        <taxon>Magnoliopsida</taxon>
        <taxon>eudicotyledons</taxon>
        <taxon>Gunneridae</taxon>
        <taxon>Pentapetalae</taxon>
        <taxon>asterids</taxon>
        <taxon>campanulids</taxon>
        <taxon>Asterales</taxon>
        <taxon>Asteraceae</taxon>
        <taxon>Asteroideae</taxon>
        <taxon>Heliantheae alliance</taxon>
        <taxon>Eupatorieae</taxon>
        <taxon>Mikania</taxon>
    </lineage>
</organism>
<dbReference type="GO" id="GO:0004523">
    <property type="term" value="F:RNA-DNA hybrid ribonuclease activity"/>
    <property type="evidence" value="ECO:0007669"/>
    <property type="project" value="InterPro"/>
</dbReference>
<dbReference type="InterPro" id="IPR036397">
    <property type="entry name" value="RNaseH_sf"/>
</dbReference>
<dbReference type="GO" id="GO:0003676">
    <property type="term" value="F:nucleic acid binding"/>
    <property type="evidence" value="ECO:0007669"/>
    <property type="project" value="InterPro"/>
</dbReference>
<feature type="region of interest" description="Disordered" evidence="1">
    <location>
        <begin position="32"/>
        <end position="60"/>
    </location>
</feature>
<evidence type="ECO:0000313" key="3">
    <source>
        <dbReference type="EMBL" id="KAD1345613.1"/>
    </source>
</evidence>
<name>A0A5N6LH18_9ASTR</name>